<dbReference type="Proteomes" id="UP001292094">
    <property type="component" value="Unassembled WGS sequence"/>
</dbReference>
<dbReference type="AlphaFoldDB" id="A0AAE1NEQ7"/>
<sequence>MSDPSLIVPLMIGGEPLIEEMPKTLEEYLYVEGRTKGVDSKAITGLIRRVIVNWGLSVVCTVMANFKKLLLDIIGLGHLTTSGEMIALCLVGIEAGSSILEWATRGETVEIIDTKKKK</sequence>
<reference evidence="1" key="1">
    <citation type="submission" date="2023-11" db="EMBL/GenBank/DDBJ databases">
        <title>Genome assemblies of two species of porcelain crab, Petrolisthes cinctipes and Petrolisthes manimaculis (Anomura: Porcellanidae).</title>
        <authorList>
            <person name="Angst P."/>
        </authorList>
    </citation>
    <scope>NUCLEOTIDE SEQUENCE</scope>
    <source>
        <strain evidence="1">PB745_02</strain>
        <tissue evidence="1">Gill</tissue>
    </source>
</reference>
<accession>A0AAE1NEQ7</accession>
<evidence type="ECO:0000313" key="1">
    <source>
        <dbReference type="EMBL" id="KAK4288042.1"/>
    </source>
</evidence>
<gene>
    <name evidence="1" type="ORF">Pmani_038906</name>
</gene>
<proteinExistence type="predicted"/>
<keyword evidence="2" id="KW-1185">Reference proteome</keyword>
<dbReference type="EMBL" id="JAWZYT010006509">
    <property type="protein sequence ID" value="KAK4288042.1"/>
    <property type="molecule type" value="Genomic_DNA"/>
</dbReference>
<protein>
    <submittedName>
        <fullName evidence="1">Uncharacterized protein</fullName>
    </submittedName>
</protein>
<evidence type="ECO:0000313" key="2">
    <source>
        <dbReference type="Proteomes" id="UP001292094"/>
    </source>
</evidence>
<comment type="caution">
    <text evidence="1">The sequence shown here is derived from an EMBL/GenBank/DDBJ whole genome shotgun (WGS) entry which is preliminary data.</text>
</comment>
<organism evidence="1 2">
    <name type="scientific">Petrolisthes manimaculis</name>
    <dbReference type="NCBI Taxonomy" id="1843537"/>
    <lineage>
        <taxon>Eukaryota</taxon>
        <taxon>Metazoa</taxon>
        <taxon>Ecdysozoa</taxon>
        <taxon>Arthropoda</taxon>
        <taxon>Crustacea</taxon>
        <taxon>Multicrustacea</taxon>
        <taxon>Malacostraca</taxon>
        <taxon>Eumalacostraca</taxon>
        <taxon>Eucarida</taxon>
        <taxon>Decapoda</taxon>
        <taxon>Pleocyemata</taxon>
        <taxon>Anomura</taxon>
        <taxon>Galatheoidea</taxon>
        <taxon>Porcellanidae</taxon>
        <taxon>Petrolisthes</taxon>
    </lineage>
</organism>
<name>A0AAE1NEQ7_9EUCA</name>